<gene>
    <name evidence="1" type="ORF">G7K_1497-t1</name>
</gene>
<organism evidence="1 2">
    <name type="scientific">Saitoella complicata (strain BCRC 22490 / CBS 7301 / JCM 7358 / NBRC 10748 / NRRL Y-17804)</name>
    <dbReference type="NCBI Taxonomy" id="698492"/>
    <lineage>
        <taxon>Eukaryota</taxon>
        <taxon>Fungi</taxon>
        <taxon>Dikarya</taxon>
        <taxon>Ascomycota</taxon>
        <taxon>Taphrinomycotina</taxon>
        <taxon>Taphrinomycotina incertae sedis</taxon>
        <taxon>Saitoella</taxon>
    </lineage>
</organism>
<comment type="caution">
    <text evidence="1">The sequence shown here is derived from an EMBL/GenBank/DDBJ whole genome shotgun (WGS) entry which is preliminary data.</text>
</comment>
<evidence type="ECO:0000313" key="2">
    <source>
        <dbReference type="Proteomes" id="UP000033140"/>
    </source>
</evidence>
<name>A0A0E9NBN4_SAICN</name>
<accession>A0A0E9NBN4</accession>
<dbReference type="EMBL" id="BACD03000008">
    <property type="protein sequence ID" value="GAO47287.1"/>
    <property type="molecule type" value="Genomic_DNA"/>
</dbReference>
<reference evidence="1 2" key="1">
    <citation type="journal article" date="2011" name="J. Gen. Appl. Microbiol.">
        <title>Draft genome sequencing of the enigmatic yeast Saitoella complicata.</title>
        <authorList>
            <person name="Nishida H."/>
            <person name="Hamamoto M."/>
            <person name="Sugiyama J."/>
        </authorList>
    </citation>
    <scope>NUCLEOTIDE SEQUENCE [LARGE SCALE GENOMIC DNA]</scope>
    <source>
        <strain evidence="1 2">NRRL Y-17804</strain>
    </source>
</reference>
<evidence type="ECO:0000313" key="1">
    <source>
        <dbReference type="EMBL" id="GAO47287.1"/>
    </source>
</evidence>
<dbReference type="Proteomes" id="UP000033140">
    <property type="component" value="Unassembled WGS sequence"/>
</dbReference>
<reference evidence="1 2" key="3">
    <citation type="journal article" date="2015" name="Genome Announc.">
        <title>Draft Genome Sequence of the Archiascomycetous Yeast Saitoella complicata.</title>
        <authorList>
            <person name="Yamauchi K."/>
            <person name="Kondo S."/>
            <person name="Hamamoto M."/>
            <person name="Takahashi Y."/>
            <person name="Ogura Y."/>
            <person name="Hayashi T."/>
            <person name="Nishida H."/>
        </authorList>
    </citation>
    <scope>NUCLEOTIDE SEQUENCE [LARGE SCALE GENOMIC DNA]</scope>
    <source>
        <strain evidence="1 2">NRRL Y-17804</strain>
    </source>
</reference>
<proteinExistence type="predicted"/>
<protein>
    <submittedName>
        <fullName evidence="1">Uncharacterized protein</fullName>
    </submittedName>
</protein>
<dbReference type="AlphaFoldDB" id="A0A0E9NBN4"/>
<keyword evidence="2" id="KW-1185">Reference proteome</keyword>
<sequence length="97" mass="10746">MHLQIQLEETDDTSSELFLSQAYCIASGQSAGSLDVTHLQVYLLFSCPDSPFISASFGFSSTEQVPLLSVPKHQKVAIVYSSLTSTSRRRVRESIYI</sequence>
<reference evidence="1 2" key="2">
    <citation type="journal article" date="2014" name="J. Gen. Appl. Microbiol.">
        <title>The early diverging ascomycetous budding yeast Saitoella complicata has three histone deacetylases belonging to the Clr6, Hos2, and Rpd3 lineages.</title>
        <authorList>
            <person name="Nishida H."/>
            <person name="Matsumoto T."/>
            <person name="Kondo S."/>
            <person name="Hamamoto M."/>
            <person name="Yoshikawa H."/>
        </authorList>
    </citation>
    <scope>NUCLEOTIDE SEQUENCE [LARGE SCALE GENOMIC DNA]</scope>
    <source>
        <strain evidence="1 2">NRRL Y-17804</strain>
    </source>
</reference>